<dbReference type="GO" id="GO:0070593">
    <property type="term" value="P:dendrite self-avoidance"/>
    <property type="evidence" value="ECO:0007669"/>
    <property type="project" value="TreeGrafter"/>
</dbReference>
<feature type="domain" description="Ig-like" evidence="2">
    <location>
        <begin position="512"/>
        <end position="594"/>
    </location>
</feature>
<name>A0A381YYQ6_9ZZZZ</name>
<evidence type="ECO:0000313" key="3">
    <source>
        <dbReference type="EMBL" id="SVA82155.1"/>
    </source>
</evidence>
<dbReference type="InterPro" id="IPR036179">
    <property type="entry name" value="Ig-like_dom_sf"/>
</dbReference>
<feature type="domain" description="Ig-like" evidence="2">
    <location>
        <begin position="937"/>
        <end position="1017"/>
    </location>
</feature>
<dbReference type="Gene3D" id="2.60.40.10">
    <property type="entry name" value="Immunoglobulins"/>
    <property type="match status" value="13"/>
</dbReference>
<evidence type="ECO:0000259" key="2">
    <source>
        <dbReference type="PROSITE" id="PS50835"/>
    </source>
</evidence>
<feature type="domain" description="Ig-like" evidence="2">
    <location>
        <begin position="1276"/>
        <end position="1357"/>
    </location>
</feature>
<reference evidence="3" key="1">
    <citation type="submission" date="2018-05" db="EMBL/GenBank/DDBJ databases">
        <authorList>
            <person name="Lanie J.A."/>
            <person name="Ng W.-L."/>
            <person name="Kazmierczak K.M."/>
            <person name="Andrzejewski T.M."/>
            <person name="Davidsen T.M."/>
            <person name="Wayne K.J."/>
            <person name="Tettelin H."/>
            <person name="Glass J.I."/>
            <person name="Rusch D."/>
            <person name="Podicherti R."/>
            <person name="Tsui H.-C.T."/>
            <person name="Winkler M.E."/>
        </authorList>
    </citation>
    <scope>NUCLEOTIDE SEQUENCE</scope>
</reference>
<feature type="domain" description="Ig-like" evidence="2">
    <location>
        <begin position="597"/>
        <end position="677"/>
    </location>
</feature>
<dbReference type="GO" id="GO:0005886">
    <property type="term" value="C:plasma membrane"/>
    <property type="evidence" value="ECO:0007669"/>
    <property type="project" value="TreeGrafter"/>
</dbReference>
<feature type="non-terminal residue" evidence="3">
    <location>
        <position position="1440"/>
    </location>
</feature>
<dbReference type="InterPro" id="IPR013783">
    <property type="entry name" value="Ig-like_fold"/>
</dbReference>
<dbReference type="PANTHER" id="PTHR10075:SF100">
    <property type="entry name" value="FASCICLIN-2"/>
    <property type="match status" value="1"/>
</dbReference>
<protein>
    <recommendedName>
        <fullName evidence="2">Ig-like domain-containing protein</fullName>
    </recommendedName>
</protein>
<dbReference type="SUPFAM" id="SSF48726">
    <property type="entry name" value="Immunoglobulin"/>
    <property type="match status" value="13"/>
</dbReference>
<gene>
    <name evidence="3" type="ORF">METZ01_LOCUS135009</name>
</gene>
<feature type="domain" description="Ig-like" evidence="2">
    <location>
        <begin position="851"/>
        <end position="932"/>
    </location>
</feature>
<sequence>EPLNGELFGAGSEWSYVPDKDFNGVDSFNFVASDGDLDSAPAKVDITIQQVEDAPTLTSVEALVGAKEDTEFQVTYANLLSASDAYDGDGESIVFNVKQVLSGSLSDGQNVIESSRLAKGESIYWTPSADANGKLEAFTIQVVDESSEAGVVDKQGPIVDDDDVIVVIDVEATPDDPVVTWVKPAGIIYGTSLGQLQLSAVANVPGTFEYSPAAGAVLNAGNGQSLQVTFTPEDTVEYNVVEGRVAIDVGKAMPVLTWFNPIGIEEGTSLGATQLNATANVSGTFNYTPAAGTALKVRTTLGEIYSIYDLKVVFIADGHSNYNTVEKTVQITVLPLAPNDAEPSILMEPVPVTLISGESGQLSVTAIGRKPLAYQWFLNGSVIAGANEAVLKIGGATSEEAGDYHVVIMNNLGVKESKAVALTVLEPPVLESGLEVATIDIGASHQFNLVVQGSRPIEVEWYRNSELLSGQDGLTLDITAAKVSDGGEYFVRLKNDAGEHVSDPVKLYLNMPVSIVMGLEDTAVTVGTDVMLMVAAQGTPPINYKWYHNGNELRGETGDRLVLNSINQLKGGTYIVAASNRLGSDSSKAYLKVNSGPVITRQPGDQSVNKGGNANFTVAVTGTKPIAYQWYYQGEAIDGATSANLDLTGVESGDAGIYRVKITNVAGAATSESARLTVNVPLKLVSDLEDTMAMIGGSARLEVGVSGSGPIGYRWFKGGALLSGAGDALLKLNQLGSEDSGLYQVEITNPVGTIRSSMARLDVVAGPSIVQAPVVQTVILGQSVEFGVIAGGSKPLTYQWYKDGVVIEGAGGASYGIESAADADAGSYSVLVLNRGGTVESDAVLLDVITPVSIVRDLENVTVSEGGIARFSVEASGTSPISYQWFYGGSPIDGATESVYEIGIVAETDRGVYQVKVSNEGGRARSAESKLSVSVAPRLLRPIEDQELLAGGTLNLQVSASGTEPLTYNWYRGGDLYSSGTDSKLSIVGVTDQDGGFYQVEVVNAVGSARSTIVEVAVVKPVTIVQQPADTTVIQGANAELTVQATGSEPLAYQWYHNGAALAGGTRASLNILDAQVVNRGTYEVHVSNQAGTVISEGVNLKLSIPVSITLEPRPFAGLTGDSLVMRIEATGTKPLTYQWLKGGQSIAGQTSESLVIESVQESDAGTYSVSVTNEAGSASSDSAVVTITTPVAITAQPQGRTAPTGASVTLSVTATGTDPLTYQWIKNGEKITGATSASYTVGSVATSDTGGYQVLVSNSAGDQISQTATLRVAQPVTVVTQPVSTQIRQGQPYELGILASGTGPIAYQWYKDGAVVDGATATTLQIVDAGVSDAGSYSVVVGNEVGDVTSSPATVEVLLPPSVGDLDALKEVDPGSTVTLTAPVSGFGTFNYQWLKNGVNISGATEQTLVLSNVTLADSGSYSLNVGSEGGALYSNSMN</sequence>
<keyword evidence="1" id="KW-0393">Immunoglobulin domain</keyword>
<feature type="domain" description="Ig-like" evidence="2">
    <location>
        <begin position="1106"/>
        <end position="1187"/>
    </location>
</feature>
<dbReference type="SMART" id="SM00408">
    <property type="entry name" value="IGc2"/>
    <property type="match status" value="11"/>
</dbReference>
<proteinExistence type="predicted"/>
<dbReference type="GO" id="GO:0007156">
    <property type="term" value="P:homophilic cell adhesion via plasma membrane adhesion molecules"/>
    <property type="evidence" value="ECO:0007669"/>
    <property type="project" value="TreeGrafter"/>
</dbReference>
<accession>A0A381YYQ6</accession>
<dbReference type="Pfam" id="PF07679">
    <property type="entry name" value="I-set"/>
    <property type="match status" value="7"/>
</dbReference>
<dbReference type="GO" id="GO:0007411">
    <property type="term" value="P:axon guidance"/>
    <property type="evidence" value="ECO:0007669"/>
    <property type="project" value="TreeGrafter"/>
</dbReference>
<evidence type="ECO:0000256" key="1">
    <source>
        <dbReference type="ARBA" id="ARBA00023319"/>
    </source>
</evidence>
<feature type="domain" description="Ig-like" evidence="2">
    <location>
        <begin position="1191"/>
        <end position="1272"/>
    </location>
</feature>
<feature type="domain" description="Ig-like" evidence="2">
    <location>
        <begin position="343"/>
        <end position="421"/>
    </location>
</feature>
<dbReference type="InterPro" id="IPR003598">
    <property type="entry name" value="Ig_sub2"/>
</dbReference>
<dbReference type="SMART" id="SM00409">
    <property type="entry name" value="IG"/>
    <property type="match status" value="13"/>
</dbReference>
<dbReference type="InterPro" id="IPR013098">
    <property type="entry name" value="Ig_I-set"/>
</dbReference>
<dbReference type="Pfam" id="PF17963">
    <property type="entry name" value="Big_9"/>
    <property type="match status" value="1"/>
</dbReference>
<dbReference type="Gene3D" id="2.60.40.3440">
    <property type="match status" value="1"/>
</dbReference>
<dbReference type="InterPro" id="IPR003599">
    <property type="entry name" value="Ig_sub"/>
</dbReference>
<dbReference type="PROSITE" id="PS50835">
    <property type="entry name" value="IG_LIKE"/>
    <property type="match status" value="10"/>
</dbReference>
<dbReference type="PANTHER" id="PTHR10075">
    <property type="entry name" value="BASIGIN RELATED"/>
    <property type="match status" value="1"/>
</dbReference>
<feature type="domain" description="Ig-like" evidence="2">
    <location>
        <begin position="1362"/>
        <end position="1440"/>
    </location>
</feature>
<feature type="non-terminal residue" evidence="3">
    <location>
        <position position="1"/>
    </location>
</feature>
<dbReference type="EMBL" id="UINC01019407">
    <property type="protein sequence ID" value="SVA82155.1"/>
    <property type="molecule type" value="Genomic_DNA"/>
</dbReference>
<organism evidence="3">
    <name type="scientific">marine metagenome</name>
    <dbReference type="NCBI Taxonomy" id="408172"/>
    <lineage>
        <taxon>unclassified sequences</taxon>
        <taxon>metagenomes</taxon>
        <taxon>ecological metagenomes</taxon>
    </lineage>
</organism>
<feature type="domain" description="Ig-like" evidence="2">
    <location>
        <begin position="1021"/>
        <end position="1096"/>
    </location>
</feature>
<dbReference type="CDD" id="cd00096">
    <property type="entry name" value="Ig"/>
    <property type="match status" value="5"/>
</dbReference>
<dbReference type="GO" id="GO:0098632">
    <property type="term" value="F:cell-cell adhesion mediator activity"/>
    <property type="evidence" value="ECO:0007669"/>
    <property type="project" value="TreeGrafter"/>
</dbReference>
<dbReference type="InterPro" id="IPR007110">
    <property type="entry name" value="Ig-like_dom"/>
</dbReference>
<dbReference type="GO" id="GO:0030424">
    <property type="term" value="C:axon"/>
    <property type="evidence" value="ECO:0007669"/>
    <property type="project" value="TreeGrafter"/>
</dbReference>
<dbReference type="Pfam" id="PF13927">
    <property type="entry name" value="Ig_3"/>
    <property type="match status" value="3"/>
</dbReference>